<comment type="pathway">
    <text evidence="7 8">Carbohydrate biosynthesis; gluconeogenesis.</text>
</comment>
<reference evidence="9 10" key="1">
    <citation type="journal article" date="2011" name="BMC Genomics">
        <title>Genomic insights into an obligate epibiotic bacterial predator: Micavibrio aeruginosavorus ARL-13.</title>
        <authorList>
            <person name="Wang Z."/>
            <person name="Kadouri D."/>
            <person name="Wu M."/>
        </authorList>
    </citation>
    <scope>NUCLEOTIDE SEQUENCE [LARGE SCALE GENOMIC DNA]</scope>
    <source>
        <strain evidence="9 10">ARL-13</strain>
    </source>
</reference>
<evidence type="ECO:0000256" key="4">
    <source>
        <dbReference type="ARBA" id="ARBA00022490"/>
    </source>
</evidence>
<dbReference type="HOGENOM" id="CLU_024251_2_1_5"/>
<dbReference type="GO" id="GO:0006096">
    <property type="term" value="P:glycolytic process"/>
    <property type="evidence" value="ECO:0007669"/>
    <property type="project" value="UniProtKB-UniRule"/>
</dbReference>
<comment type="catalytic activity">
    <reaction evidence="7 8">
        <text>D-glyceraldehyde 3-phosphate = dihydroxyacetone phosphate</text>
        <dbReference type="Rhea" id="RHEA:18585"/>
        <dbReference type="ChEBI" id="CHEBI:57642"/>
        <dbReference type="ChEBI" id="CHEBI:59776"/>
        <dbReference type="EC" id="5.3.1.1"/>
    </reaction>
</comment>
<comment type="function">
    <text evidence="7">Involved in the gluconeogenesis. Catalyzes stereospecifically the conversion of dihydroxyacetone phosphate (DHAP) to D-glyceraldehyde-3-phosphate (G3P).</text>
</comment>
<name>G2KSN7_MICAA</name>
<dbReference type="OrthoDB" id="9809429at2"/>
<dbReference type="Proteomes" id="UP000009286">
    <property type="component" value="Chromosome"/>
</dbReference>
<dbReference type="NCBIfam" id="TIGR00419">
    <property type="entry name" value="tim"/>
    <property type="match status" value="1"/>
</dbReference>
<dbReference type="SUPFAM" id="SSF51351">
    <property type="entry name" value="Triosephosphate isomerase (TIM)"/>
    <property type="match status" value="1"/>
</dbReference>
<dbReference type="STRING" id="856793.MICA_1315"/>
<organism evidence="9 10">
    <name type="scientific">Micavibrio aeruginosavorus (strain ARL-13)</name>
    <dbReference type="NCBI Taxonomy" id="856793"/>
    <lineage>
        <taxon>Bacteria</taxon>
        <taxon>Pseudomonadati</taxon>
        <taxon>Bdellovibrionota</taxon>
        <taxon>Bdellovibrionia</taxon>
        <taxon>Bdellovibrionales</taxon>
        <taxon>Pseudobdellovibrionaceae</taxon>
        <taxon>Micavibrio</taxon>
    </lineage>
</organism>
<feature type="binding site" evidence="7">
    <location>
        <begin position="11"/>
        <end position="13"/>
    </location>
    <ligand>
        <name>substrate</name>
    </ligand>
</feature>
<feature type="active site" description="Electrophile" evidence="7">
    <location>
        <position position="103"/>
    </location>
</feature>
<keyword evidence="6 7" id="KW-0413">Isomerase</keyword>
<dbReference type="InterPro" id="IPR000652">
    <property type="entry name" value="Triosephosphate_isomerase"/>
</dbReference>
<dbReference type="GO" id="GO:0006094">
    <property type="term" value="P:gluconeogenesis"/>
    <property type="evidence" value="ECO:0007669"/>
    <property type="project" value="UniProtKB-UniRule"/>
</dbReference>
<dbReference type="GO" id="GO:0019563">
    <property type="term" value="P:glycerol catabolic process"/>
    <property type="evidence" value="ECO:0007669"/>
    <property type="project" value="TreeGrafter"/>
</dbReference>
<keyword evidence="3 7" id="KW-0312">Gluconeogenesis</keyword>
<evidence type="ECO:0000256" key="8">
    <source>
        <dbReference type="RuleBase" id="RU363013"/>
    </source>
</evidence>
<dbReference type="CDD" id="cd00311">
    <property type="entry name" value="TIM"/>
    <property type="match status" value="1"/>
</dbReference>
<evidence type="ECO:0000313" key="9">
    <source>
        <dbReference type="EMBL" id="AEP09637.1"/>
    </source>
</evidence>
<evidence type="ECO:0000256" key="5">
    <source>
        <dbReference type="ARBA" id="ARBA00023152"/>
    </source>
</evidence>
<dbReference type="HAMAP" id="MF_00147_B">
    <property type="entry name" value="TIM_B"/>
    <property type="match status" value="1"/>
</dbReference>
<dbReference type="PROSITE" id="PS00171">
    <property type="entry name" value="TIM_1"/>
    <property type="match status" value="1"/>
</dbReference>
<feature type="binding site" evidence="7">
    <location>
        <position position="217"/>
    </location>
    <ligand>
        <name>substrate</name>
    </ligand>
</feature>
<dbReference type="GO" id="GO:0004807">
    <property type="term" value="F:triose-phosphate isomerase activity"/>
    <property type="evidence" value="ECO:0007669"/>
    <property type="project" value="UniProtKB-UniRule"/>
</dbReference>
<dbReference type="InterPro" id="IPR013785">
    <property type="entry name" value="Aldolase_TIM"/>
</dbReference>
<feature type="binding site" evidence="7">
    <location>
        <begin position="238"/>
        <end position="239"/>
    </location>
    <ligand>
        <name>substrate</name>
    </ligand>
</feature>
<dbReference type="PROSITE" id="PS51440">
    <property type="entry name" value="TIM_2"/>
    <property type="match status" value="1"/>
</dbReference>
<keyword evidence="5 7" id="KW-0324">Glycolysis</keyword>
<comment type="subcellular location">
    <subcellularLocation>
        <location evidence="7 8">Cytoplasm</location>
    </subcellularLocation>
</comment>
<comment type="subunit">
    <text evidence="7 8">Homodimer.</text>
</comment>
<evidence type="ECO:0000313" key="10">
    <source>
        <dbReference type="Proteomes" id="UP000009286"/>
    </source>
</evidence>
<keyword evidence="10" id="KW-1185">Reference proteome</keyword>
<comment type="pathway">
    <text evidence="1 7 8">Carbohydrate degradation; glycolysis; D-glyceraldehyde 3-phosphate from glycerone phosphate: step 1/1.</text>
</comment>
<feature type="active site" description="Proton acceptor" evidence="7">
    <location>
        <position position="173"/>
    </location>
</feature>
<gene>
    <name evidence="7 9" type="primary">tpiA</name>
    <name evidence="9" type="ordered locus">MICA_1315</name>
</gene>
<sequence length="255" mass="26513">MTTKKKLIAGNWKMHGTLVSVRQLAEAVIDGVEKDASLLDRCDFLVCPTFIHIPAVRAVIDHNRGALRVGGQDCSPHETGAFTGDIAAPMLKDVGCSAVILGHSERRQHHAEGDQTVAAKAVQAHQAGLMTIICVGETEAQRVAGQEKTIVKQQLDGSIPAGATASNTVIAYEPVWAIGTGKTATPADVAAMHAFIRGILVGKMADGAGVRILYGGSVKPENAGELLAIPDVDGALIGGASLKADQYLAIAKAVQ</sequence>
<dbReference type="AlphaFoldDB" id="G2KSN7"/>
<proteinExistence type="inferred from homology"/>
<evidence type="ECO:0000256" key="6">
    <source>
        <dbReference type="ARBA" id="ARBA00023235"/>
    </source>
</evidence>
<accession>G2KSN7</accession>
<dbReference type="EC" id="5.3.1.1" evidence="7 8"/>
<evidence type="ECO:0000256" key="7">
    <source>
        <dbReference type="HAMAP-Rule" id="MF_00147"/>
    </source>
</evidence>
<dbReference type="Gene3D" id="3.20.20.70">
    <property type="entry name" value="Aldolase class I"/>
    <property type="match status" value="1"/>
</dbReference>
<dbReference type="FunFam" id="3.20.20.70:FF:000016">
    <property type="entry name" value="Triosephosphate isomerase"/>
    <property type="match status" value="1"/>
</dbReference>
<dbReference type="InterPro" id="IPR020861">
    <property type="entry name" value="Triosephosphate_isomerase_AS"/>
</dbReference>
<dbReference type="InterPro" id="IPR035990">
    <property type="entry name" value="TIM_sf"/>
</dbReference>
<dbReference type="UniPathway" id="UPA00109">
    <property type="reaction ID" value="UER00189"/>
</dbReference>
<dbReference type="InterPro" id="IPR022896">
    <property type="entry name" value="TrioseP_Isoase_bac/euk"/>
</dbReference>
<feature type="binding site" evidence="7">
    <location>
        <position position="179"/>
    </location>
    <ligand>
        <name>substrate</name>
    </ligand>
</feature>
<dbReference type="eggNOG" id="COG0149">
    <property type="taxonomic scope" value="Bacteria"/>
</dbReference>
<dbReference type="RefSeq" id="WP_014102860.1">
    <property type="nucleotide sequence ID" value="NC_016026.1"/>
</dbReference>
<dbReference type="PANTHER" id="PTHR21139:SF42">
    <property type="entry name" value="TRIOSEPHOSPHATE ISOMERASE"/>
    <property type="match status" value="1"/>
</dbReference>
<evidence type="ECO:0000256" key="2">
    <source>
        <dbReference type="ARBA" id="ARBA00007422"/>
    </source>
</evidence>
<dbReference type="KEGG" id="mai:MICA_1315"/>
<dbReference type="EMBL" id="CP002382">
    <property type="protein sequence ID" value="AEP09637.1"/>
    <property type="molecule type" value="Genomic_DNA"/>
</dbReference>
<keyword evidence="4 7" id="KW-0963">Cytoplasm</keyword>
<dbReference type="GO" id="GO:0046166">
    <property type="term" value="P:glyceraldehyde-3-phosphate biosynthetic process"/>
    <property type="evidence" value="ECO:0007669"/>
    <property type="project" value="TreeGrafter"/>
</dbReference>
<evidence type="ECO:0000256" key="1">
    <source>
        <dbReference type="ARBA" id="ARBA00004680"/>
    </source>
</evidence>
<dbReference type="PANTHER" id="PTHR21139">
    <property type="entry name" value="TRIOSEPHOSPHATE ISOMERASE"/>
    <property type="match status" value="1"/>
</dbReference>
<dbReference type="UniPathway" id="UPA01066"/>
<protein>
    <recommendedName>
        <fullName evidence="7 8">Triosephosphate isomerase</fullName>
        <shortName evidence="7">TIM</shortName>
        <shortName evidence="7">TPI</shortName>
        <ecNumber evidence="7 8">5.3.1.1</ecNumber>
    </recommendedName>
    <alternativeName>
        <fullName evidence="7">Triose-phosphate isomerase</fullName>
    </alternativeName>
</protein>
<dbReference type="GO" id="GO:0005829">
    <property type="term" value="C:cytosol"/>
    <property type="evidence" value="ECO:0007669"/>
    <property type="project" value="TreeGrafter"/>
</dbReference>
<dbReference type="Pfam" id="PF00121">
    <property type="entry name" value="TIM"/>
    <property type="match status" value="1"/>
</dbReference>
<evidence type="ECO:0000256" key="3">
    <source>
        <dbReference type="ARBA" id="ARBA00022432"/>
    </source>
</evidence>
<comment type="similarity">
    <text evidence="2 7 8">Belongs to the triosephosphate isomerase family.</text>
</comment>
<dbReference type="UniPathway" id="UPA00138"/>